<dbReference type="Gene3D" id="1.10.10.10">
    <property type="entry name" value="Winged helix-like DNA-binding domain superfamily/Winged helix DNA-binding domain"/>
    <property type="match status" value="1"/>
</dbReference>
<dbReference type="OrthoDB" id="3369460at2"/>
<dbReference type="GeneID" id="41841839"/>
<feature type="domain" description="HTH luxR-type" evidence="1">
    <location>
        <begin position="256"/>
        <end position="310"/>
    </location>
</feature>
<dbReference type="InterPro" id="IPR000792">
    <property type="entry name" value="Tscrpt_reg_LuxR_C"/>
</dbReference>
<dbReference type="Proteomes" id="UP000027986">
    <property type="component" value="Chromosome"/>
</dbReference>
<dbReference type="EMBL" id="CP008889">
    <property type="protein sequence ID" value="AIF41570.1"/>
    <property type="molecule type" value="Genomic_DNA"/>
</dbReference>
<dbReference type="KEGG" id="dni:HX89_12220"/>
<proteinExistence type="predicted"/>
<protein>
    <recommendedName>
        <fullName evidence="1">HTH luxR-type domain-containing protein</fullName>
    </recommendedName>
</protein>
<dbReference type="GO" id="GO:0006355">
    <property type="term" value="P:regulation of DNA-templated transcription"/>
    <property type="evidence" value="ECO:0007669"/>
    <property type="project" value="InterPro"/>
</dbReference>
<dbReference type="SUPFAM" id="SSF46894">
    <property type="entry name" value="C-terminal effector domain of the bipartite response regulators"/>
    <property type="match status" value="1"/>
</dbReference>
<dbReference type="SMART" id="SM00421">
    <property type="entry name" value="HTH_LUXR"/>
    <property type="match status" value="1"/>
</dbReference>
<keyword evidence="3" id="KW-1185">Reference proteome</keyword>
<dbReference type="AlphaFoldDB" id="A0A075JIA4"/>
<dbReference type="HOGENOM" id="CLU_056943_2_1_11"/>
<evidence type="ECO:0000313" key="2">
    <source>
        <dbReference type="EMBL" id="AIF41570.1"/>
    </source>
</evidence>
<sequence length="320" mass="34919">MNPLAVLGIDDLAEQLYRQVLRDQARPFGVYASRLNTPVGDVEAAAEQLRALRLVRITEDGRPSADHPRAGLERVLSAEEARHAERRRDLARLRDAIDGFAGDHRAGQEQADTAEAGREYVEIDGLGDVMEHLAASTSGPIRFTHTDALAVSAGEQPVLARLVADGRLLRGLHEFDAASTRSLDVVEWANLGEEQRLATHIPNEFVCYGTDAVIANTDWGGEGGRYVVLRDAVVVRAFVELFDRMWAAASGVDDGAEPTSERLVELMQAGLKDEAIARALGVSLRTVRRRVAALMEECGVETRFQLAVKLTERGLTGFEG</sequence>
<organism evidence="2 3">
    <name type="scientific">Dermacoccus nishinomiyaensis</name>
    <dbReference type="NCBI Taxonomy" id="1274"/>
    <lineage>
        <taxon>Bacteria</taxon>
        <taxon>Bacillati</taxon>
        <taxon>Actinomycetota</taxon>
        <taxon>Actinomycetes</taxon>
        <taxon>Micrococcales</taxon>
        <taxon>Dermacoccaceae</taxon>
        <taxon>Dermacoccus</taxon>
    </lineage>
</organism>
<gene>
    <name evidence="2" type="ORF">HX89_12220</name>
</gene>
<name>A0A075JIA4_9MICO</name>
<evidence type="ECO:0000313" key="3">
    <source>
        <dbReference type="Proteomes" id="UP000027986"/>
    </source>
</evidence>
<reference evidence="2 3" key="1">
    <citation type="submission" date="2014-07" db="EMBL/GenBank/DDBJ databases">
        <title>Genome Sequencing of Dermacoccus nishinomiyaensis.</title>
        <authorList>
            <person name="Hong K.W."/>
            <person name="Chan K.G."/>
        </authorList>
    </citation>
    <scope>NUCLEOTIDE SEQUENCE [LARGE SCALE GENOMIC DNA]</scope>
    <source>
        <strain evidence="2 3">M25</strain>
    </source>
</reference>
<accession>A0A075JIA4</accession>
<dbReference type="InterPro" id="IPR016032">
    <property type="entry name" value="Sig_transdc_resp-reg_C-effctor"/>
</dbReference>
<evidence type="ECO:0000259" key="1">
    <source>
        <dbReference type="SMART" id="SM00421"/>
    </source>
</evidence>
<dbReference type="eggNOG" id="COG2197">
    <property type="taxonomic scope" value="Bacteria"/>
</dbReference>
<dbReference type="InterPro" id="IPR036388">
    <property type="entry name" value="WH-like_DNA-bd_sf"/>
</dbReference>
<dbReference type="GO" id="GO:0003677">
    <property type="term" value="F:DNA binding"/>
    <property type="evidence" value="ECO:0007669"/>
    <property type="project" value="InterPro"/>
</dbReference>
<dbReference type="RefSeq" id="WP_006943668.1">
    <property type="nucleotide sequence ID" value="NZ_CP008889.1"/>
</dbReference>